<dbReference type="GeneID" id="54351952"/>
<accession>A0A6A5R6B2</accession>
<protein>
    <submittedName>
        <fullName evidence="1">Uncharacterized protein</fullName>
    </submittedName>
</protein>
<sequence length="72" mass="7947">MGGRSRRQAEAVTVMAVTLTKGGPCTSEIRDTERSGRFDRKRAPRSLTLLSALCQLRNSQRVGMPSHCCLLQ</sequence>
<proteinExistence type="predicted"/>
<evidence type="ECO:0000313" key="1">
    <source>
        <dbReference type="EMBL" id="KAF1923113.1"/>
    </source>
</evidence>
<dbReference type="RefSeq" id="XP_033443366.1">
    <property type="nucleotide sequence ID" value="XM_033594284.1"/>
</dbReference>
<gene>
    <name evidence="1" type="ORF">M421DRAFT_426082</name>
</gene>
<dbReference type="Proteomes" id="UP000800082">
    <property type="component" value="Unassembled WGS sequence"/>
</dbReference>
<dbReference type="OrthoDB" id="10437689at2759"/>
<dbReference type="EMBL" id="ML979009">
    <property type="protein sequence ID" value="KAF1923113.1"/>
    <property type="molecule type" value="Genomic_DNA"/>
</dbReference>
<keyword evidence="2" id="KW-1185">Reference proteome</keyword>
<reference evidence="1" key="1">
    <citation type="journal article" date="2020" name="Stud. Mycol.">
        <title>101 Dothideomycetes genomes: a test case for predicting lifestyles and emergence of pathogens.</title>
        <authorList>
            <person name="Haridas S."/>
            <person name="Albert R."/>
            <person name="Binder M."/>
            <person name="Bloem J."/>
            <person name="Labutti K."/>
            <person name="Salamov A."/>
            <person name="Andreopoulos B."/>
            <person name="Baker S."/>
            <person name="Barry K."/>
            <person name="Bills G."/>
            <person name="Bluhm B."/>
            <person name="Cannon C."/>
            <person name="Castanera R."/>
            <person name="Culley D."/>
            <person name="Daum C."/>
            <person name="Ezra D."/>
            <person name="Gonzalez J."/>
            <person name="Henrissat B."/>
            <person name="Kuo A."/>
            <person name="Liang C."/>
            <person name="Lipzen A."/>
            <person name="Lutzoni F."/>
            <person name="Magnuson J."/>
            <person name="Mondo S."/>
            <person name="Nolan M."/>
            <person name="Ohm R."/>
            <person name="Pangilinan J."/>
            <person name="Park H.-J."/>
            <person name="Ramirez L."/>
            <person name="Alfaro M."/>
            <person name="Sun H."/>
            <person name="Tritt A."/>
            <person name="Yoshinaga Y."/>
            <person name="Zwiers L.-H."/>
            <person name="Turgeon B."/>
            <person name="Goodwin S."/>
            <person name="Spatafora J."/>
            <person name="Crous P."/>
            <person name="Grigoriev I."/>
        </authorList>
    </citation>
    <scope>NUCLEOTIDE SEQUENCE</scope>
    <source>
        <strain evidence="1">CBS 183.55</strain>
    </source>
</reference>
<organism evidence="1 2">
    <name type="scientific">Didymella exigua CBS 183.55</name>
    <dbReference type="NCBI Taxonomy" id="1150837"/>
    <lineage>
        <taxon>Eukaryota</taxon>
        <taxon>Fungi</taxon>
        <taxon>Dikarya</taxon>
        <taxon>Ascomycota</taxon>
        <taxon>Pezizomycotina</taxon>
        <taxon>Dothideomycetes</taxon>
        <taxon>Pleosporomycetidae</taxon>
        <taxon>Pleosporales</taxon>
        <taxon>Pleosporineae</taxon>
        <taxon>Didymellaceae</taxon>
        <taxon>Didymella</taxon>
    </lineage>
</organism>
<name>A0A6A5R6B2_9PLEO</name>
<evidence type="ECO:0000313" key="2">
    <source>
        <dbReference type="Proteomes" id="UP000800082"/>
    </source>
</evidence>
<dbReference type="AlphaFoldDB" id="A0A6A5R6B2"/>